<evidence type="ECO:0000256" key="1">
    <source>
        <dbReference type="SAM" id="MobiDB-lite"/>
    </source>
</evidence>
<organism evidence="2 3">
    <name type="scientific">Phycomyces blakesleeanus</name>
    <dbReference type="NCBI Taxonomy" id="4837"/>
    <lineage>
        <taxon>Eukaryota</taxon>
        <taxon>Fungi</taxon>
        <taxon>Fungi incertae sedis</taxon>
        <taxon>Mucoromycota</taxon>
        <taxon>Mucoromycotina</taxon>
        <taxon>Mucoromycetes</taxon>
        <taxon>Mucorales</taxon>
        <taxon>Phycomycetaceae</taxon>
        <taxon>Phycomyces</taxon>
    </lineage>
</organism>
<sequence length="171" mass="19366">MGCCGSKEERDEEDVNAPLLNHEATNDNRMNYQSTETIDAKKEQDFWNEVIERTTQHLIDISSSQADPLQSRDVQERIDKYRALLDQMDSQPVSSTRMGGPKKEIYMSDHISPVDILAAAKPNEGMTETQVDWLYQTMDTIQDSLQQIQVSPAGEMVVRLTMPGSTPIRAF</sequence>
<feature type="region of interest" description="Disordered" evidence="1">
    <location>
        <begin position="1"/>
        <end position="32"/>
    </location>
</feature>
<dbReference type="Proteomes" id="UP001448207">
    <property type="component" value="Unassembled WGS sequence"/>
</dbReference>
<keyword evidence="3" id="KW-1185">Reference proteome</keyword>
<dbReference type="EMBL" id="JBCLYO010000006">
    <property type="protein sequence ID" value="KAL0087648.1"/>
    <property type="molecule type" value="Genomic_DNA"/>
</dbReference>
<evidence type="ECO:0008006" key="4">
    <source>
        <dbReference type="Google" id="ProtNLM"/>
    </source>
</evidence>
<protein>
    <recommendedName>
        <fullName evidence="4">Late endosomal/lysosomal adaptor and MAPK and MTOR activator 1</fullName>
    </recommendedName>
</protein>
<evidence type="ECO:0000313" key="2">
    <source>
        <dbReference type="EMBL" id="KAL0087648.1"/>
    </source>
</evidence>
<reference evidence="2 3" key="1">
    <citation type="submission" date="2024-04" db="EMBL/GenBank/DDBJ databases">
        <title>Symmetric and asymmetric DNA N6-adenine methylation regulates different biological responses in Mucorales.</title>
        <authorList>
            <consortium name="Lawrence Berkeley National Laboratory"/>
            <person name="Lax C."/>
            <person name="Mondo S.J."/>
            <person name="Osorio-Concepcion M."/>
            <person name="Muszewska A."/>
            <person name="Corrochano-Luque M."/>
            <person name="Gutierrez G."/>
            <person name="Riley R."/>
            <person name="Lipzen A."/>
            <person name="Guo J."/>
            <person name="Hundley H."/>
            <person name="Amirebrahimi M."/>
            <person name="Ng V."/>
            <person name="Lorenzo-Gutierrez D."/>
            <person name="Binder U."/>
            <person name="Yang J."/>
            <person name="Song Y."/>
            <person name="Canovas D."/>
            <person name="Navarro E."/>
            <person name="Freitag M."/>
            <person name="Gabaldon T."/>
            <person name="Grigoriev I.V."/>
            <person name="Corrochano L.M."/>
            <person name="Nicolas F.E."/>
            <person name="Garre V."/>
        </authorList>
    </citation>
    <scope>NUCLEOTIDE SEQUENCE [LARGE SCALE GENOMIC DNA]</scope>
    <source>
        <strain evidence="2 3">L51</strain>
    </source>
</reference>
<gene>
    <name evidence="2" type="ORF">J3Q64DRAFT_1733771</name>
</gene>
<evidence type="ECO:0000313" key="3">
    <source>
        <dbReference type="Proteomes" id="UP001448207"/>
    </source>
</evidence>
<accession>A0ABR3B1M3</accession>
<name>A0ABR3B1M3_PHYBL</name>
<proteinExistence type="predicted"/>
<comment type="caution">
    <text evidence="2">The sequence shown here is derived from an EMBL/GenBank/DDBJ whole genome shotgun (WGS) entry which is preliminary data.</text>
</comment>